<dbReference type="SUPFAM" id="SSF53067">
    <property type="entry name" value="Actin-like ATPase domain"/>
    <property type="match status" value="2"/>
</dbReference>
<accession>A0AAC9LCN1</accession>
<dbReference type="GO" id="GO:0005524">
    <property type="term" value="F:ATP binding"/>
    <property type="evidence" value="ECO:0007669"/>
    <property type="project" value="UniProtKB-KW"/>
</dbReference>
<dbReference type="GO" id="GO:0005737">
    <property type="term" value="C:cytoplasm"/>
    <property type="evidence" value="ECO:0007669"/>
    <property type="project" value="UniProtKB-SubCell"/>
</dbReference>
<name>A0AAC9LCN1_9PSEU</name>
<comment type="subcellular location">
    <subcellularLocation>
        <location evidence="6">Cytoplasm</location>
    </subcellularLocation>
</comment>
<keyword evidence="2 6" id="KW-0808">Transferase</keyword>
<dbReference type="PIRSF" id="PIRSF000722">
    <property type="entry name" value="Acetate_prop_kin"/>
    <property type="match status" value="1"/>
</dbReference>
<evidence type="ECO:0000256" key="6">
    <source>
        <dbReference type="HAMAP-Rule" id="MF_00020"/>
    </source>
</evidence>
<feature type="site" description="Transition state stabilizer" evidence="6">
    <location>
        <position position="230"/>
    </location>
</feature>
<reference evidence="9" key="1">
    <citation type="submission" date="2016-06" db="EMBL/GenBank/DDBJ databases">
        <title>Complete genome sequence of Actinoalloteichus fjordicus DSM 46855 (=ADI127-17), type strain of the new species Actinoalloteichus fjordicus.</title>
        <authorList>
            <person name="Ruckert C."/>
            <person name="Nouioui I."/>
            <person name="Willmese J."/>
            <person name="van Wezel G."/>
            <person name="Klenk H.-P."/>
            <person name="Kalinowski J."/>
            <person name="Zotchev S.B."/>
        </authorList>
    </citation>
    <scope>NUCLEOTIDE SEQUENCE [LARGE SCALE GENOMIC DNA]</scope>
    <source>
        <strain evidence="9">ADI127-7</strain>
    </source>
</reference>
<evidence type="ECO:0000256" key="3">
    <source>
        <dbReference type="ARBA" id="ARBA00022741"/>
    </source>
</evidence>
<dbReference type="InterPro" id="IPR023865">
    <property type="entry name" value="Aliphatic_acid_kinase_CS"/>
</dbReference>
<keyword evidence="6" id="KW-0963">Cytoplasm</keyword>
<evidence type="ECO:0000313" key="8">
    <source>
        <dbReference type="EMBL" id="APU14415.1"/>
    </source>
</evidence>
<organism evidence="8 9">
    <name type="scientific">Actinoalloteichus fjordicus</name>
    <dbReference type="NCBI Taxonomy" id="1612552"/>
    <lineage>
        <taxon>Bacteria</taxon>
        <taxon>Bacillati</taxon>
        <taxon>Actinomycetota</taxon>
        <taxon>Actinomycetes</taxon>
        <taxon>Pseudonocardiales</taxon>
        <taxon>Pseudonocardiaceae</taxon>
        <taxon>Actinoalloteichus</taxon>
    </lineage>
</organism>
<dbReference type="Pfam" id="PF00871">
    <property type="entry name" value="Acetate_kinase"/>
    <property type="match status" value="1"/>
</dbReference>
<dbReference type="KEGG" id="acad:UA74_11775"/>
<feature type="binding site" evidence="6">
    <location>
        <begin position="274"/>
        <end position="276"/>
    </location>
    <ligand>
        <name>ATP</name>
        <dbReference type="ChEBI" id="CHEBI:30616"/>
    </ligand>
</feature>
<keyword evidence="5 6" id="KW-0067">ATP-binding</keyword>
<evidence type="ECO:0000256" key="2">
    <source>
        <dbReference type="ARBA" id="ARBA00022679"/>
    </source>
</evidence>
<comment type="subunit">
    <text evidence="6">Homodimer.</text>
</comment>
<evidence type="ECO:0000256" key="7">
    <source>
        <dbReference type="RuleBase" id="RU003835"/>
    </source>
</evidence>
<keyword evidence="6" id="KW-0479">Metal-binding</keyword>
<evidence type="ECO:0000256" key="5">
    <source>
        <dbReference type="ARBA" id="ARBA00022840"/>
    </source>
</evidence>
<comment type="caution">
    <text evidence="6">Lacks conserved residue(s) required for the propagation of feature annotation.</text>
</comment>
<evidence type="ECO:0000313" key="9">
    <source>
        <dbReference type="Proteomes" id="UP000185511"/>
    </source>
</evidence>
<feature type="binding site" evidence="6">
    <location>
        <position position="82"/>
    </location>
    <ligand>
        <name>substrate</name>
    </ligand>
</feature>
<comment type="similarity">
    <text evidence="1 6 7">Belongs to the acetokinase family.</text>
</comment>
<gene>
    <name evidence="6" type="primary">ackA</name>
    <name evidence="8" type="ORF">UA74_11775</name>
</gene>
<dbReference type="PROSITE" id="PS01076">
    <property type="entry name" value="ACETATE_KINASE_2"/>
    <property type="match status" value="1"/>
</dbReference>
<feature type="active site" description="Proton donor/acceptor" evidence="6">
    <location>
        <position position="139"/>
    </location>
</feature>
<dbReference type="EMBL" id="CP016076">
    <property type="protein sequence ID" value="APU14415.1"/>
    <property type="molecule type" value="Genomic_DNA"/>
</dbReference>
<dbReference type="PANTHER" id="PTHR21060:SF15">
    <property type="entry name" value="ACETATE KINASE-RELATED"/>
    <property type="match status" value="1"/>
</dbReference>
<evidence type="ECO:0000256" key="4">
    <source>
        <dbReference type="ARBA" id="ARBA00022777"/>
    </source>
</evidence>
<feature type="binding site" evidence="6">
    <location>
        <position position="373"/>
    </location>
    <ligand>
        <name>Mg(2+)</name>
        <dbReference type="ChEBI" id="CHEBI:18420"/>
    </ligand>
</feature>
<comment type="catalytic activity">
    <reaction evidence="6">
        <text>acetate + ATP = acetyl phosphate + ADP</text>
        <dbReference type="Rhea" id="RHEA:11352"/>
        <dbReference type="ChEBI" id="CHEBI:22191"/>
        <dbReference type="ChEBI" id="CHEBI:30089"/>
        <dbReference type="ChEBI" id="CHEBI:30616"/>
        <dbReference type="ChEBI" id="CHEBI:456216"/>
        <dbReference type="EC" id="2.7.2.1"/>
    </reaction>
</comment>
<dbReference type="HAMAP" id="MF_00020">
    <property type="entry name" value="Acetate_kinase"/>
    <property type="match status" value="1"/>
</dbReference>
<dbReference type="Gene3D" id="3.30.420.40">
    <property type="match status" value="2"/>
</dbReference>
<dbReference type="GO" id="GO:0000287">
    <property type="term" value="F:magnesium ion binding"/>
    <property type="evidence" value="ECO:0007669"/>
    <property type="project" value="UniProtKB-UniRule"/>
</dbReference>
<sequence>MERHHPERRCRGGGRALTTVLTVNTGSSSLKAHVVDAERHTVLAERSVSHPPSREETHALLDDLLDAQSRSGDGPVDVVAHRLVHGGSDLRSATRVDDGALRAAWRAAPLAPSHVPTALRLLEFTRERLPDLPQVLCPDTAFHAALPAEASTYPLPEEWRKRYGLRRYGFHGLSYQWAVQQATRLLPGGSDRLLLAHLGGGASVCAVRDGRSVDTSMGFTPLEGLAMTTRSGSIDPGLLLWLLTKDEPMSAADLAEGLYHRSGLLGLSGGRSADTRDLVRAAEDGDEASALALAVFAHRAARELAACATSLDRVDALVFTGEIGWDQPEVRTAICTRLALLGVPDRLTGNRPDDGLLSPADADVPVLVVQAREELSLASEAVAALER</sequence>
<comment type="cofactor">
    <cofactor evidence="6">
        <name>Mg(2+)</name>
        <dbReference type="ChEBI" id="CHEBI:18420"/>
    </cofactor>
    <cofactor evidence="6">
        <name>Mn(2+)</name>
        <dbReference type="ChEBI" id="CHEBI:29035"/>
    </cofactor>
    <text evidence="6">Mg(2+). Can also accept Mn(2+).</text>
</comment>
<dbReference type="InterPro" id="IPR043129">
    <property type="entry name" value="ATPase_NBD"/>
</dbReference>
<keyword evidence="6" id="KW-0460">Magnesium</keyword>
<comment type="pathway">
    <text evidence="6">Metabolic intermediate biosynthesis; acetyl-CoA biosynthesis; acetyl-CoA from acetate: step 1/2.</text>
</comment>
<dbReference type="InterPro" id="IPR000890">
    <property type="entry name" value="Aliphatic_acid_kin_short-chain"/>
</dbReference>
<dbReference type="EC" id="2.7.2.1" evidence="6"/>
<evidence type="ECO:0000256" key="1">
    <source>
        <dbReference type="ARBA" id="ARBA00008748"/>
    </source>
</evidence>
<feature type="binding site" evidence="6">
    <location>
        <begin position="197"/>
        <end position="201"/>
    </location>
    <ligand>
        <name>ATP</name>
        <dbReference type="ChEBI" id="CHEBI:30616"/>
    </ligand>
</feature>
<feature type="site" description="Transition state stabilizer" evidence="6">
    <location>
        <position position="171"/>
    </location>
</feature>
<dbReference type="PANTHER" id="PTHR21060">
    <property type="entry name" value="ACETATE KINASE"/>
    <property type="match status" value="1"/>
</dbReference>
<dbReference type="PROSITE" id="PS01075">
    <property type="entry name" value="ACETATE_KINASE_1"/>
    <property type="match status" value="1"/>
</dbReference>
<dbReference type="Proteomes" id="UP000185511">
    <property type="component" value="Chromosome"/>
</dbReference>
<dbReference type="InterPro" id="IPR004372">
    <property type="entry name" value="Ac/propionate_kinase"/>
</dbReference>
<dbReference type="AlphaFoldDB" id="A0AAC9LCN1"/>
<dbReference type="GO" id="GO:0006083">
    <property type="term" value="P:acetate metabolic process"/>
    <property type="evidence" value="ECO:0007669"/>
    <property type="project" value="TreeGrafter"/>
</dbReference>
<keyword evidence="3 6" id="KW-0547">Nucleotide-binding</keyword>
<dbReference type="GO" id="GO:0006085">
    <property type="term" value="P:acetyl-CoA biosynthetic process"/>
    <property type="evidence" value="ECO:0007669"/>
    <property type="project" value="UniProtKB-UniRule"/>
</dbReference>
<proteinExistence type="inferred from homology"/>
<comment type="function">
    <text evidence="6">Catalyzes the formation of acetyl phosphate from acetate and ATP. Can also catalyze the reverse reaction.</text>
</comment>
<keyword evidence="4 6" id="KW-0418">Kinase</keyword>
<keyword evidence="9" id="KW-1185">Reference proteome</keyword>
<protein>
    <recommendedName>
        <fullName evidence="6">Acetate kinase</fullName>
        <ecNumber evidence="6">2.7.2.1</ecNumber>
    </recommendedName>
    <alternativeName>
        <fullName evidence="6">Acetokinase</fullName>
    </alternativeName>
</protein>
<dbReference type="PRINTS" id="PR00471">
    <property type="entry name" value="ACETATEKNASE"/>
</dbReference>
<dbReference type="GO" id="GO:0008776">
    <property type="term" value="F:acetate kinase activity"/>
    <property type="evidence" value="ECO:0007669"/>
    <property type="project" value="UniProtKB-UniRule"/>
</dbReference>